<evidence type="ECO:0000256" key="4">
    <source>
        <dbReference type="ARBA" id="ARBA00023242"/>
    </source>
</evidence>
<name>A0AAJ7JCU2_9HYME</name>
<evidence type="ECO:0000256" key="6">
    <source>
        <dbReference type="SAM" id="MobiDB-lite"/>
    </source>
</evidence>
<dbReference type="Proteomes" id="UP000694925">
    <property type="component" value="Unplaced"/>
</dbReference>
<dbReference type="GO" id="GO:0031261">
    <property type="term" value="C:DNA replication preinitiation complex"/>
    <property type="evidence" value="ECO:0007669"/>
    <property type="project" value="TreeGrafter"/>
</dbReference>
<protein>
    <submittedName>
        <fullName evidence="8">Cell division control protein 45 homolog</fullName>
    </submittedName>
</protein>
<dbReference type="GO" id="GO:1902977">
    <property type="term" value="P:mitotic DNA replication preinitiation complex assembly"/>
    <property type="evidence" value="ECO:0007669"/>
    <property type="project" value="TreeGrafter"/>
</dbReference>
<evidence type="ECO:0000256" key="5">
    <source>
        <dbReference type="ARBA" id="ARBA00023306"/>
    </source>
</evidence>
<accession>A0AAJ7JCU2</accession>
<reference evidence="8" key="1">
    <citation type="submission" date="2025-08" db="UniProtKB">
        <authorList>
            <consortium name="RefSeq"/>
        </authorList>
    </citation>
    <scope>IDENTIFICATION</scope>
    <source>
        <tissue evidence="8">Whole body</tissue>
    </source>
</reference>
<dbReference type="GO" id="GO:0003682">
    <property type="term" value="F:chromatin binding"/>
    <property type="evidence" value="ECO:0007669"/>
    <property type="project" value="TreeGrafter"/>
</dbReference>
<feature type="compositionally biased region" description="Acidic residues" evidence="6">
    <location>
        <begin position="202"/>
        <end position="214"/>
    </location>
</feature>
<dbReference type="GO" id="GO:0003697">
    <property type="term" value="F:single-stranded DNA binding"/>
    <property type="evidence" value="ECO:0007669"/>
    <property type="project" value="TreeGrafter"/>
</dbReference>
<dbReference type="PANTHER" id="PTHR10507">
    <property type="entry name" value="CDC45-RELATED PROTEIN"/>
    <property type="match status" value="1"/>
</dbReference>
<dbReference type="CTD" id="8318"/>
<dbReference type="GO" id="GO:0000727">
    <property type="term" value="P:double-strand break repair via break-induced replication"/>
    <property type="evidence" value="ECO:0007669"/>
    <property type="project" value="TreeGrafter"/>
</dbReference>
<keyword evidence="5" id="KW-0131">Cell cycle</keyword>
<comment type="similarity">
    <text evidence="2">Belongs to the CDC45 family.</text>
</comment>
<keyword evidence="3" id="KW-0235">DNA replication</keyword>
<evidence type="ECO:0000256" key="1">
    <source>
        <dbReference type="ARBA" id="ARBA00004123"/>
    </source>
</evidence>
<evidence type="ECO:0000256" key="2">
    <source>
        <dbReference type="ARBA" id="ARBA00010727"/>
    </source>
</evidence>
<dbReference type="GO" id="GO:0003688">
    <property type="term" value="F:DNA replication origin binding"/>
    <property type="evidence" value="ECO:0007669"/>
    <property type="project" value="TreeGrafter"/>
</dbReference>
<keyword evidence="8" id="KW-0132">Cell division</keyword>
<dbReference type="KEGG" id="ccal:108631135"/>
<dbReference type="GO" id="GO:0006270">
    <property type="term" value="P:DNA replication initiation"/>
    <property type="evidence" value="ECO:0007669"/>
    <property type="project" value="InterPro"/>
</dbReference>
<evidence type="ECO:0000256" key="3">
    <source>
        <dbReference type="ARBA" id="ARBA00022705"/>
    </source>
</evidence>
<dbReference type="GeneID" id="108631135"/>
<dbReference type="PANTHER" id="PTHR10507:SF0">
    <property type="entry name" value="CELL DIVISION CONTROL PROTEIN 45 HOMOLOG"/>
    <property type="match status" value="1"/>
</dbReference>
<keyword evidence="4" id="KW-0539">Nucleus</keyword>
<keyword evidence="7" id="KW-1185">Reference proteome</keyword>
<sequence>MFFYCDKYYLILLRCSIIVYTLYLISRKATVVVFSFRGKLVKNIRRVKKNSEHKNYSHAENYGIMFVENLEREFYRSIKNDRCLLLVNFDVDAICACRILQQLFKNDNIIYTLVPVQGIQDMVHAFEENCEEIKNVILINCGGTLDLVELLQPAESVIFYILDSHRPYDLCNVYSEDQVRILGKLDEDDEIPQYNDVFRDDSSDEDEADEESESGESGRKRRRLNEEDIIKRAERRQWSENRATILFNYTQYSYYGKSSSMLVFEMAWHMSKDNLDIVWWAIVGTTEQAILGKVESRLSVLDEGSLQGHVSRLTHKQGGEVDKQQQHSTVRITYDKDLLLVLYRHWTVEASLRHSIPTAVSLRLWSIRGEQRLKELLAEMGLPLAQSKQRFSAMDLALRQEFKQMIEKLAGKYKVNTVIGTSFILQYGYKFKYCASDIVYAMLALMESSSKEKLPQRCFLDALDCLSRTKKDILESGIEKAKFMLNSIFKTAQNILQMKQIRSAGSFLYVIISEGAADNYVFAHPYPLVMLAQFILKAYVDSSKNRRALEWPLVASSTCNAEKGTCLMVGIPPVCEDQPRSLFGRAFEQAARNTNCYIDADYFDTTIIRLKIDERSKFLDALAALLA</sequence>
<evidence type="ECO:0000313" key="8">
    <source>
        <dbReference type="RefSeq" id="XP_017890355.1"/>
    </source>
</evidence>
<dbReference type="InterPro" id="IPR003874">
    <property type="entry name" value="CDC45"/>
</dbReference>
<dbReference type="GO" id="GO:0051301">
    <property type="term" value="P:cell division"/>
    <property type="evidence" value="ECO:0007669"/>
    <property type="project" value="UniProtKB-KW"/>
</dbReference>
<organism evidence="7 8">
    <name type="scientific">Ceratina calcarata</name>
    <dbReference type="NCBI Taxonomy" id="156304"/>
    <lineage>
        <taxon>Eukaryota</taxon>
        <taxon>Metazoa</taxon>
        <taxon>Ecdysozoa</taxon>
        <taxon>Arthropoda</taxon>
        <taxon>Hexapoda</taxon>
        <taxon>Insecta</taxon>
        <taxon>Pterygota</taxon>
        <taxon>Neoptera</taxon>
        <taxon>Endopterygota</taxon>
        <taxon>Hymenoptera</taxon>
        <taxon>Apocrita</taxon>
        <taxon>Aculeata</taxon>
        <taxon>Apoidea</taxon>
        <taxon>Anthophila</taxon>
        <taxon>Apidae</taxon>
        <taxon>Ceratina</taxon>
        <taxon>Zadontomerus</taxon>
    </lineage>
</organism>
<feature type="region of interest" description="Disordered" evidence="6">
    <location>
        <begin position="194"/>
        <end position="222"/>
    </location>
</feature>
<evidence type="ECO:0000313" key="7">
    <source>
        <dbReference type="Proteomes" id="UP000694925"/>
    </source>
</evidence>
<gene>
    <name evidence="8" type="primary">LOC108631135</name>
</gene>
<dbReference type="AlphaFoldDB" id="A0AAJ7JCU2"/>
<proteinExistence type="inferred from homology"/>
<dbReference type="RefSeq" id="XP_017890355.1">
    <property type="nucleotide sequence ID" value="XM_018034866.2"/>
</dbReference>
<comment type="subcellular location">
    <subcellularLocation>
        <location evidence="1">Nucleus</location>
    </subcellularLocation>
</comment>
<dbReference type="Pfam" id="PF02724">
    <property type="entry name" value="CDC45"/>
    <property type="match status" value="1"/>
</dbReference>